<dbReference type="Proteomes" id="UP001251849">
    <property type="component" value="Unassembled WGS sequence"/>
</dbReference>
<dbReference type="EMBL" id="JAUZVV010000002">
    <property type="protein sequence ID" value="MDT3317692.1"/>
    <property type="molecule type" value="Genomic_DNA"/>
</dbReference>
<protein>
    <recommendedName>
        <fullName evidence="3">7-cyano-7-deazaguanine synthase</fullName>
    </recommendedName>
</protein>
<proteinExistence type="predicted"/>
<accession>A0ABU3GD04</accession>
<name>A0ABU3GD04_9MICO</name>
<gene>
    <name evidence="1" type="ORF">Q9S71_12765</name>
</gene>
<organism evidence="1 2">
    <name type="scientific">Microbacterium gawkjiense</name>
    <dbReference type="NCBI Taxonomy" id="3067309"/>
    <lineage>
        <taxon>Bacteria</taxon>
        <taxon>Bacillati</taxon>
        <taxon>Actinomycetota</taxon>
        <taxon>Actinomycetes</taxon>
        <taxon>Micrococcales</taxon>
        <taxon>Microbacteriaceae</taxon>
        <taxon>Microbacterium</taxon>
    </lineage>
</organism>
<dbReference type="RefSeq" id="WP_311862713.1">
    <property type="nucleotide sequence ID" value="NZ_JAUZVV010000002.1"/>
</dbReference>
<evidence type="ECO:0000313" key="1">
    <source>
        <dbReference type="EMBL" id="MDT3317692.1"/>
    </source>
</evidence>
<reference evidence="1 2" key="1">
    <citation type="submission" date="2023-08" db="EMBL/GenBank/DDBJ databases">
        <title>Microbacterium aquilitoris sp. nov. and Microbacterium gwkjibeachense sp. nov., isolated from beach.</title>
        <authorList>
            <person name="Lee S.D."/>
            <person name="Yang H."/>
            <person name="Kim I."/>
        </authorList>
    </citation>
    <scope>NUCLEOTIDE SEQUENCE [LARGE SCALE GENOMIC DNA]</scope>
    <source>
        <strain evidence="1 2">KSW4-11</strain>
    </source>
</reference>
<dbReference type="InterPro" id="IPR014729">
    <property type="entry name" value="Rossmann-like_a/b/a_fold"/>
</dbReference>
<keyword evidence="2" id="KW-1185">Reference proteome</keyword>
<evidence type="ECO:0000313" key="2">
    <source>
        <dbReference type="Proteomes" id="UP001251849"/>
    </source>
</evidence>
<comment type="caution">
    <text evidence="1">The sequence shown here is derived from an EMBL/GenBank/DDBJ whole genome shotgun (WGS) entry which is preliminary data.</text>
</comment>
<sequence length="430" mass="46113">MFEFRLSVLPPSDPLPTDADTTFFWHSKHSMPYFHANVGPRLAEYGLVKSRNVDFVRIAAAVLAADRSASRSGSLSRWNQRDIALTIDVLAVSPWDGVKSDLERLLAFLTGDAWSLKFRREVGAPEQLGSAAAGATRAVLLSGGADSATGALLSALELSGRAEKQVLISSWASTNLRPLQTRVADEIERIAKGSTADHIKVRIARGRHSPSGVAYGRENSTRSRSLLFIALGLAVASVEGLSLWLPENGYASINPPLSKSRRGSLSTKTTHPKFIADLKRVLEAVGAHHDVVNPYAAATKGQMFSLVGDAIGRSGASTFLSSTSSCSHTGARSYGIAPDVACGVCFGCVLRKASFAASGLNDGTHYLEPANDRQRNWLEDKTVVPAMRDFLASPFGESDLARLQIPADIPLSEVAKLVQRGREELGHLVL</sequence>
<evidence type="ECO:0008006" key="3">
    <source>
        <dbReference type="Google" id="ProtNLM"/>
    </source>
</evidence>
<dbReference type="Gene3D" id="3.40.50.620">
    <property type="entry name" value="HUPs"/>
    <property type="match status" value="1"/>
</dbReference>